<dbReference type="AlphaFoldDB" id="A0A162BR88"/>
<accession>A0A162BR88</accession>
<keyword evidence="2" id="KW-1185">Reference proteome</keyword>
<proteinExistence type="predicted"/>
<evidence type="ECO:0000313" key="2">
    <source>
        <dbReference type="Proteomes" id="UP000076858"/>
    </source>
</evidence>
<sequence length="59" mass="6626">MLDPSISVKRWLKLSKSPSRLGSILDPRIKKSFIEAGGLDEKAVLRAVSDIILSRYRIT</sequence>
<evidence type="ECO:0000313" key="1">
    <source>
        <dbReference type="EMBL" id="KZR96460.1"/>
    </source>
</evidence>
<comment type="caution">
    <text evidence="1">The sequence shown here is derived from an EMBL/GenBank/DDBJ whole genome shotgun (WGS) entry which is preliminary data.</text>
</comment>
<dbReference type="Proteomes" id="UP000076858">
    <property type="component" value="Unassembled WGS sequence"/>
</dbReference>
<dbReference type="EMBL" id="LRGB01024864">
    <property type="protein sequence ID" value="KZR96460.1"/>
    <property type="molecule type" value="Genomic_DNA"/>
</dbReference>
<reference evidence="1 2" key="1">
    <citation type="submission" date="2016-03" db="EMBL/GenBank/DDBJ databases">
        <title>EvidentialGene: Evidence-directed Construction of Genes on Genomes.</title>
        <authorList>
            <person name="Gilbert D.G."/>
            <person name="Choi J.-H."/>
            <person name="Mockaitis K."/>
            <person name="Colbourne J."/>
            <person name="Pfrender M."/>
        </authorList>
    </citation>
    <scope>NUCLEOTIDE SEQUENCE [LARGE SCALE GENOMIC DNA]</scope>
    <source>
        <strain evidence="1 2">Xinb3</strain>
        <tissue evidence="1">Complete organism</tissue>
    </source>
</reference>
<protein>
    <submittedName>
        <fullName evidence="1">Uncharacterized protein</fullName>
    </submittedName>
</protein>
<name>A0A162BR88_9CRUS</name>
<organism evidence="1 2">
    <name type="scientific">Daphnia magna</name>
    <dbReference type="NCBI Taxonomy" id="35525"/>
    <lineage>
        <taxon>Eukaryota</taxon>
        <taxon>Metazoa</taxon>
        <taxon>Ecdysozoa</taxon>
        <taxon>Arthropoda</taxon>
        <taxon>Crustacea</taxon>
        <taxon>Branchiopoda</taxon>
        <taxon>Diplostraca</taxon>
        <taxon>Cladocera</taxon>
        <taxon>Anomopoda</taxon>
        <taxon>Daphniidae</taxon>
        <taxon>Daphnia</taxon>
    </lineage>
</organism>
<gene>
    <name evidence="1" type="ORF">APZ42_009183</name>
</gene>